<dbReference type="Gene3D" id="3.40.50.2300">
    <property type="match status" value="1"/>
</dbReference>
<dbReference type="EMBL" id="PVTX01000014">
    <property type="protein sequence ID" value="PRZ03344.1"/>
    <property type="molecule type" value="Genomic_DNA"/>
</dbReference>
<dbReference type="InterPro" id="IPR011006">
    <property type="entry name" value="CheY-like_superfamily"/>
</dbReference>
<feature type="domain" description="HTH luxR-type" evidence="6">
    <location>
        <begin position="154"/>
        <end position="219"/>
    </location>
</feature>
<comment type="caution">
    <text evidence="8">The sequence shown here is derived from an EMBL/GenBank/DDBJ whole genome shotgun (WGS) entry which is preliminary data.</text>
</comment>
<sequence length="232" mass="23549">MTEPLQPGVRVVLVDDDALVRAGLRLMLDGADGIRVVAEASDGGEVPGVLDAHPTDVVLMDLRMPGVGGIAATRAVRARPAPPAVVVLTTFDSAEEVGGALHAGAAGYLLKDMPPARIAAAVRSAAAGEPVLAPDVARRLMATVASAGGAQERARAALDVLTARERDVAAELGRGASNAEIAARLYLSVPTVKAHVSQLLDKLGLENRTQVALLVHDAGGGAVGPPTGRPRG</sequence>
<dbReference type="InterPro" id="IPR058245">
    <property type="entry name" value="NreC/VraR/RcsB-like_REC"/>
</dbReference>
<evidence type="ECO:0000256" key="2">
    <source>
        <dbReference type="ARBA" id="ARBA00023015"/>
    </source>
</evidence>
<keyword evidence="3" id="KW-0238">DNA-binding</keyword>
<keyword evidence="4" id="KW-0804">Transcription</keyword>
<evidence type="ECO:0000256" key="5">
    <source>
        <dbReference type="PROSITE-ProRule" id="PRU00169"/>
    </source>
</evidence>
<dbReference type="InterPro" id="IPR016032">
    <property type="entry name" value="Sig_transdc_resp-reg_C-effctor"/>
</dbReference>
<dbReference type="Pfam" id="PF00196">
    <property type="entry name" value="GerE"/>
    <property type="match status" value="1"/>
</dbReference>
<accession>A0ABX5EA00</accession>
<dbReference type="PROSITE" id="PS50110">
    <property type="entry name" value="RESPONSE_REGULATORY"/>
    <property type="match status" value="1"/>
</dbReference>
<organism evidence="8 9">
    <name type="scientific">Isoptericola halotolerans</name>
    <dbReference type="NCBI Taxonomy" id="300560"/>
    <lineage>
        <taxon>Bacteria</taxon>
        <taxon>Bacillati</taxon>
        <taxon>Actinomycetota</taxon>
        <taxon>Actinomycetes</taxon>
        <taxon>Micrococcales</taxon>
        <taxon>Promicromonosporaceae</taxon>
        <taxon>Isoptericola</taxon>
    </lineage>
</organism>
<feature type="modified residue" description="4-aspartylphosphate" evidence="5">
    <location>
        <position position="61"/>
    </location>
</feature>
<evidence type="ECO:0000256" key="4">
    <source>
        <dbReference type="ARBA" id="ARBA00023163"/>
    </source>
</evidence>
<dbReference type="RefSeq" id="WP_106269676.1">
    <property type="nucleotide sequence ID" value="NZ_PVTX01000014.1"/>
</dbReference>
<dbReference type="SMART" id="SM00448">
    <property type="entry name" value="REC"/>
    <property type="match status" value="1"/>
</dbReference>
<dbReference type="InterPro" id="IPR000792">
    <property type="entry name" value="Tscrpt_reg_LuxR_C"/>
</dbReference>
<reference evidence="8 9" key="1">
    <citation type="submission" date="2018-03" db="EMBL/GenBank/DDBJ databases">
        <title>Comparative analysis of microorganisms from saline springs in Andes Mountain Range, Colombia.</title>
        <authorList>
            <person name="Rubin E."/>
        </authorList>
    </citation>
    <scope>NUCLEOTIDE SEQUENCE [LARGE SCALE GENOMIC DNA]</scope>
    <source>
        <strain evidence="8 9">CG 23</strain>
    </source>
</reference>
<proteinExistence type="predicted"/>
<dbReference type="SMART" id="SM00421">
    <property type="entry name" value="HTH_LUXR"/>
    <property type="match status" value="1"/>
</dbReference>
<evidence type="ECO:0000313" key="9">
    <source>
        <dbReference type="Proteomes" id="UP000239895"/>
    </source>
</evidence>
<dbReference type="CDD" id="cd06170">
    <property type="entry name" value="LuxR_C_like"/>
    <property type="match status" value="1"/>
</dbReference>
<dbReference type="PANTHER" id="PTHR43214">
    <property type="entry name" value="TWO-COMPONENT RESPONSE REGULATOR"/>
    <property type="match status" value="1"/>
</dbReference>
<dbReference type="InterPro" id="IPR001789">
    <property type="entry name" value="Sig_transdc_resp-reg_receiver"/>
</dbReference>
<dbReference type="CDD" id="cd17535">
    <property type="entry name" value="REC_NarL-like"/>
    <property type="match status" value="1"/>
</dbReference>
<keyword evidence="1 5" id="KW-0597">Phosphoprotein</keyword>
<protein>
    <submittedName>
        <fullName evidence="8">LuxR family two component transcriptional regulator</fullName>
    </submittedName>
</protein>
<dbReference type="InterPro" id="IPR039420">
    <property type="entry name" value="WalR-like"/>
</dbReference>
<feature type="domain" description="Response regulatory" evidence="7">
    <location>
        <begin position="10"/>
        <end position="126"/>
    </location>
</feature>
<keyword evidence="2" id="KW-0805">Transcription regulation</keyword>
<dbReference type="Pfam" id="PF00072">
    <property type="entry name" value="Response_reg"/>
    <property type="match status" value="1"/>
</dbReference>
<evidence type="ECO:0000256" key="3">
    <source>
        <dbReference type="ARBA" id="ARBA00023125"/>
    </source>
</evidence>
<evidence type="ECO:0000259" key="6">
    <source>
        <dbReference type="PROSITE" id="PS50043"/>
    </source>
</evidence>
<dbReference type="PROSITE" id="PS50043">
    <property type="entry name" value="HTH_LUXR_2"/>
    <property type="match status" value="1"/>
</dbReference>
<name>A0ABX5EA00_9MICO</name>
<keyword evidence="9" id="KW-1185">Reference proteome</keyword>
<dbReference type="SUPFAM" id="SSF52172">
    <property type="entry name" value="CheY-like"/>
    <property type="match status" value="1"/>
</dbReference>
<evidence type="ECO:0000259" key="7">
    <source>
        <dbReference type="PROSITE" id="PS50110"/>
    </source>
</evidence>
<dbReference type="SUPFAM" id="SSF46894">
    <property type="entry name" value="C-terminal effector domain of the bipartite response regulators"/>
    <property type="match status" value="1"/>
</dbReference>
<dbReference type="PRINTS" id="PR00038">
    <property type="entry name" value="HTHLUXR"/>
</dbReference>
<dbReference type="PANTHER" id="PTHR43214:SF24">
    <property type="entry name" value="TRANSCRIPTIONAL REGULATORY PROTEIN NARL-RELATED"/>
    <property type="match status" value="1"/>
</dbReference>
<gene>
    <name evidence="8" type="ORF">BCL65_11458</name>
</gene>
<evidence type="ECO:0000313" key="8">
    <source>
        <dbReference type="EMBL" id="PRZ03344.1"/>
    </source>
</evidence>
<dbReference type="Proteomes" id="UP000239895">
    <property type="component" value="Unassembled WGS sequence"/>
</dbReference>
<evidence type="ECO:0000256" key="1">
    <source>
        <dbReference type="ARBA" id="ARBA00022553"/>
    </source>
</evidence>